<dbReference type="InterPro" id="IPR014975">
    <property type="entry name" value="DUF1836"/>
</dbReference>
<keyword evidence="2" id="KW-1185">Reference proteome</keyword>
<name>A0A179SZ60_9BACI</name>
<accession>A0A179SZ60</accession>
<dbReference type="EMBL" id="LWSG01000012">
    <property type="protein sequence ID" value="OAS86721.1"/>
    <property type="molecule type" value="Genomic_DNA"/>
</dbReference>
<proteinExistence type="predicted"/>
<dbReference type="Pfam" id="PF08876">
    <property type="entry name" value="DUF1836"/>
    <property type="match status" value="1"/>
</dbReference>
<dbReference type="PANTHER" id="PTHR40056">
    <property type="entry name" value="HYPOTHETICAL CYTOSOLIC PROTEIN"/>
    <property type="match status" value="1"/>
</dbReference>
<dbReference type="OrthoDB" id="2351599at2"/>
<evidence type="ECO:0008006" key="3">
    <source>
        <dbReference type="Google" id="ProtNLM"/>
    </source>
</evidence>
<reference evidence="2" key="1">
    <citation type="submission" date="2016-04" db="EMBL/GenBank/DDBJ databases">
        <authorList>
            <person name="Lyu Z."/>
            <person name="Lyu W."/>
        </authorList>
    </citation>
    <scope>NUCLEOTIDE SEQUENCE [LARGE SCALE GENOMIC DNA]</scope>
    <source>
        <strain evidence="2">C44</strain>
    </source>
</reference>
<gene>
    <name evidence="1" type="ORF">A6K24_04205</name>
</gene>
<sequence>MMPIQLTRKQMTNLLYSLKGESNQSPSLILEHAIGVSLSKEMQVPTFLLKTNKRRSHNQVYGLSTNEIVSLANLCELTSLKSTSIQNWIKRDIKELIGTPELGKKYSIEQAAMLLIVRDLKTVFDFEKIRNLLTIVFNTLSDRSDDLISPIIFYEIYATVLDSLEALPSLSLNDKTLEKNIVHKINTIPKKFSELPAQQWEAIRNVLVITVLSVLASHLQTRAQVYLNEKS</sequence>
<organism evidence="1 2">
    <name type="scientific">Metabacillus litoralis</name>
    <dbReference type="NCBI Taxonomy" id="152268"/>
    <lineage>
        <taxon>Bacteria</taxon>
        <taxon>Bacillati</taxon>
        <taxon>Bacillota</taxon>
        <taxon>Bacilli</taxon>
        <taxon>Bacillales</taxon>
        <taxon>Bacillaceae</taxon>
        <taxon>Metabacillus</taxon>
    </lineage>
</organism>
<dbReference type="RefSeq" id="WP_066331111.1">
    <property type="nucleotide sequence ID" value="NZ_LWSG01000012.1"/>
</dbReference>
<dbReference type="AlphaFoldDB" id="A0A179SZ60"/>
<protein>
    <recommendedName>
        <fullName evidence="3">DUF1836 domain-containing protein</fullName>
    </recommendedName>
</protein>
<evidence type="ECO:0000313" key="1">
    <source>
        <dbReference type="EMBL" id="OAS86721.1"/>
    </source>
</evidence>
<dbReference type="Proteomes" id="UP000078534">
    <property type="component" value="Unassembled WGS sequence"/>
</dbReference>
<comment type="caution">
    <text evidence="1">The sequence shown here is derived from an EMBL/GenBank/DDBJ whole genome shotgun (WGS) entry which is preliminary data.</text>
</comment>
<evidence type="ECO:0000313" key="2">
    <source>
        <dbReference type="Proteomes" id="UP000078534"/>
    </source>
</evidence>
<dbReference type="STRING" id="152268.A6K24_04205"/>
<dbReference type="PANTHER" id="PTHR40056:SF1">
    <property type="entry name" value="DUF1836 DOMAIN-CONTAINING PROTEIN"/>
    <property type="match status" value="1"/>
</dbReference>